<dbReference type="AlphaFoldDB" id="A0A0F9HD09"/>
<accession>A0A0F9HD09</accession>
<gene>
    <name evidence="1" type="ORF">LCGC14_2013600</name>
</gene>
<proteinExistence type="predicted"/>
<dbReference type="EMBL" id="LAZR01023135">
    <property type="protein sequence ID" value="KKL79560.1"/>
    <property type="molecule type" value="Genomic_DNA"/>
</dbReference>
<name>A0A0F9HD09_9ZZZZ</name>
<protein>
    <submittedName>
        <fullName evidence="1">Uncharacterized protein</fullName>
    </submittedName>
</protein>
<evidence type="ECO:0000313" key="1">
    <source>
        <dbReference type="EMBL" id="KKL79560.1"/>
    </source>
</evidence>
<organism evidence="1">
    <name type="scientific">marine sediment metagenome</name>
    <dbReference type="NCBI Taxonomy" id="412755"/>
    <lineage>
        <taxon>unclassified sequences</taxon>
        <taxon>metagenomes</taxon>
        <taxon>ecological metagenomes</taxon>
    </lineage>
</organism>
<sequence>GLYEAGFDGSAGFVIAHEGNSLHAAPITPALTFSLIDNLPTGTSAIVGTHISDRHYMGTGVGNRRLERDGAGVTSFTIGMSTSTFVIGVSVTQGAGSISATTGLEGWVTEYDSARGIESIHGTTVNTGAISSLDSIIWTVTGVSANTRADQLRWYRSTDGGGFPDGGLIQTTAIGTTQITDTNTVTGSLTVPGYGIISLGGLDSDRDEAPPIFSIIFGPFQDSLLAVNVDEPRVLRFTPAGFPDSWPSSYGIPMDTSRRDEIVAGVVLPSRIGVFANDSVHAIYRLPRDSDSIFAAGEAQDEITSQRGCVSRRGAAAFTPPGGGALAAFVSRDGIWGTNLAPSTSPVPLTDKIKWEDRVDVSKLPLCRLVDDPINRRLIFLHFKATDSSHPTGIWYLDYQEFQQRGVRITFADHGPLADGVTIAAPDGSRRVYSIDSRASNGQVYVEANQDVDDSQFRNSDGGVRFRMRSKEFLPAGARGAIHLGMATWFHDAGPAAIQHRFYFDRRGGNPEVKPMPDPDIRCASNVSLQRSINSVSVEIESTGTKSYGVHWIDIEGLDFGSLGGRKGA</sequence>
<feature type="non-terminal residue" evidence="1">
    <location>
        <position position="1"/>
    </location>
</feature>
<reference evidence="1" key="1">
    <citation type="journal article" date="2015" name="Nature">
        <title>Complex archaea that bridge the gap between prokaryotes and eukaryotes.</title>
        <authorList>
            <person name="Spang A."/>
            <person name="Saw J.H."/>
            <person name="Jorgensen S.L."/>
            <person name="Zaremba-Niedzwiedzka K."/>
            <person name="Martijn J."/>
            <person name="Lind A.E."/>
            <person name="van Eijk R."/>
            <person name="Schleper C."/>
            <person name="Guy L."/>
            <person name="Ettema T.J."/>
        </authorList>
    </citation>
    <scope>NUCLEOTIDE SEQUENCE</scope>
</reference>
<comment type="caution">
    <text evidence="1">The sequence shown here is derived from an EMBL/GenBank/DDBJ whole genome shotgun (WGS) entry which is preliminary data.</text>
</comment>